<evidence type="ECO:0000256" key="4">
    <source>
        <dbReference type="ARBA" id="ARBA00022827"/>
    </source>
</evidence>
<organism evidence="8">
    <name type="scientific">Ganoderma boninense</name>
    <dbReference type="NCBI Taxonomy" id="34458"/>
    <lineage>
        <taxon>Eukaryota</taxon>
        <taxon>Fungi</taxon>
        <taxon>Dikarya</taxon>
        <taxon>Basidiomycota</taxon>
        <taxon>Agaricomycotina</taxon>
        <taxon>Agaricomycetes</taxon>
        <taxon>Polyporales</taxon>
        <taxon>Polyporaceae</taxon>
        <taxon>Ganoderma</taxon>
    </lineage>
</organism>
<feature type="region of interest" description="Disordered" evidence="6">
    <location>
        <begin position="810"/>
        <end position="836"/>
    </location>
</feature>
<dbReference type="Gene3D" id="3.30.70.2740">
    <property type="match status" value="1"/>
</dbReference>
<keyword evidence="4" id="KW-0274">FAD</keyword>
<dbReference type="GO" id="GO:0005739">
    <property type="term" value="C:mitochondrion"/>
    <property type="evidence" value="ECO:0007669"/>
    <property type="project" value="TreeGrafter"/>
</dbReference>
<accession>A0A5K1JXV0</accession>
<dbReference type="InterPro" id="IPR016166">
    <property type="entry name" value="FAD-bd_PCMH"/>
</dbReference>
<evidence type="ECO:0000259" key="7">
    <source>
        <dbReference type="PROSITE" id="PS51387"/>
    </source>
</evidence>
<dbReference type="Gene3D" id="3.30.70.2190">
    <property type="match status" value="1"/>
</dbReference>
<dbReference type="InterPro" id="IPR036318">
    <property type="entry name" value="FAD-bd_PCMH-like_sf"/>
</dbReference>
<dbReference type="InterPro" id="IPR016171">
    <property type="entry name" value="Vanillyl_alc_oxidase_C-sub2"/>
</dbReference>
<dbReference type="InterPro" id="IPR016164">
    <property type="entry name" value="FAD-linked_Oxase-like_C"/>
</dbReference>
<dbReference type="CDD" id="cd11655">
    <property type="entry name" value="rap1_myb-like"/>
    <property type="match status" value="1"/>
</dbReference>
<name>A0A5K1JXV0_9APHY</name>
<dbReference type="SUPFAM" id="SSF46689">
    <property type="entry name" value="Homeodomain-like"/>
    <property type="match status" value="1"/>
</dbReference>
<dbReference type="Gene3D" id="3.30.465.10">
    <property type="match status" value="1"/>
</dbReference>
<evidence type="ECO:0000256" key="3">
    <source>
        <dbReference type="ARBA" id="ARBA00022630"/>
    </source>
</evidence>
<keyword evidence="8" id="KW-0503">Monooxygenase</keyword>
<evidence type="ECO:0000256" key="5">
    <source>
        <dbReference type="ARBA" id="ARBA00023002"/>
    </source>
</evidence>
<dbReference type="PANTHER" id="PTHR43716:SF1">
    <property type="entry name" value="D-2-HYDROXYGLUTARATE DEHYDROGENASE, MITOCHONDRIAL"/>
    <property type="match status" value="1"/>
</dbReference>
<dbReference type="InterPro" id="IPR006094">
    <property type="entry name" value="Oxid_FAD_bind_N"/>
</dbReference>
<keyword evidence="5 8" id="KW-0560">Oxidoreductase</keyword>
<dbReference type="Pfam" id="PF01565">
    <property type="entry name" value="FAD_binding_4"/>
    <property type="match status" value="1"/>
</dbReference>
<dbReference type="InterPro" id="IPR051264">
    <property type="entry name" value="FAD-oxidored/transferase_4"/>
</dbReference>
<dbReference type="Gene3D" id="3.30.43.10">
    <property type="entry name" value="Uridine Diphospho-n-acetylenolpyruvylglucosamine Reductase, domain 2"/>
    <property type="match status" value="1"/>
</dbReference>
<dbReference type="Pfam" id="PF08914">
    <property type="entry name" value="Myb_Rap1"/>
    <property type="match status" value="1"/>
</dbReference>
<dbReference type="InterPro" id="IPR015010">
    <property type="entry name" value="TERF2IP_Myb"/>
</dbReference>
<dbReference type="InterPro" id="IPR004113">
    <property type="entry name" value="FAD-bd_oxidored_4_C"/>
</dbReference>
<protein>
    <submittedName>
        <fullName evidence="8">FAD-dependent monooxygenase CTB5 )</fullName>
        <ecNumber evidence="8">1.-.-.-</ecNumber>
    </submittedName>
</protein>
<dbReference type="InterPro" id="IPR009057">
    <property type="entry name" value="Homeodomain-like_sf"/>
</dbReference>
<dbReference type="FunFam" id="3.30.465.10:FF:000001">
    <property type="entry name" value="D-2-hydroxyglutarate dehydrogenase, mitochondrial"/>
    <property type="match status" value="1"/>
</dbReference>
<dbReference type="EC" id="1.-.-.-" evidence="8"/>
<feature type="domain" description="FAD-binding PCMH-type" evidence="7">
    <location>
        <begin position="74"/>
        <end position="253"/>
    </location>
</feature>
<reference evidence="8" key="1">
    <citation type="submission" date="2019-10" db="EMBL/GenBank/DDBJ databases">
        <authorList>
            <person name="Nor Muhammad N."/>
        </authorList>
    </citation>
    <scope>NUCLEOTIDE SEQUENCE</scope>
</reference>
<dbReference type="SUPFAM" id="SSF55103">
    <property type="entry name" value="FAD-linked oxidases, C-terminal domain"/>
    <property type="match status" value="1"/>
</dbReference>
<comment type="cofactor">
    <cofactor evidence="1">
        <name>FAD</name>
        <dbReference type="ChEBI" id="CHEBI:57692"/>
    </cofactor>
</comment>
<feature type="region of interest" description="Disordered" evidence="6">
    <location>
        <begin position="898"/>
        <end position="962"/>
    </location>
</feature>
<keyword evidence="3" id="KW-0285">Flavoprotein</keyword>
<proteinExistence type="inferred from homology"/>
<dbReference type="Pfam" id="PF02913">
    <property type="entry name" value="FAD-oxidase_C"/>
    <property type="match status" value="1"/>
</dbReference>
<sequence length="1035" mass="114470">MSLARHLAQRAFRRPPRRWAHFPPTLAGLSSVTEDDLAHFAAFLPPTSILSTLSPTATPSSELEPFNNDWMNKYHGKSTTVLKPRSTDEVSKIVKWCNQRRIAIVPQGGNTGLVGGGVPIKDELILSLSNMSKIRSFDDVSGILVADAGCILQSLTDYLAPYNHIVPLDLGAKGSCQIGGNVSTNAGGLRLLRYGSLHGSVLGLEVVLPDGTVLDQLTTLRKDNTGYDLKQLFIGAEGTLGIVTGVSILAAPAPQASNNVMLALPKFENVLPLFRETKRQLSEILSAFEFMDRTVYDLAVKHGQGRALNPEDVEGANCFVLVETSGGNREHDEEKLNSLLESLMEAEEPLINTGVIATSPAHFSSLWAIREGLTEAVSKEGKAYKYDISVPLHKFQEVVDKTKDHLKQKGLLREDAVKYVVGYGHVGDGNLHLNIIAAAYTPEIEAALEPFVYELVALQILRQASYKGSISAEHGIGAMKTHALQYSKDKTSIDWMRRVKTLFDPNVLYINTCLSSHSYNADPIFQDVHGMAVKFFVQKDIAQEIQTEVCETIATLGGRVEPKVPRAGFVLVQPGTAEEERLRLCWSTSDRPERYFVPYTYVEACKIAGMLLKQIFVQDGQPIRMHIDSSIANVNVRAALATRIMHSGGDPTASAQSARVILADPNTEVFQHLVKTYQGEPDKYVESYLWVKRCIDKGQVIYTPVVYKNPGGRRPGEERTQFNEQDEEHLCNWIAAKIPYKETGGRTGNRLYQQLCEMSADPEYGWVTRHTWQSWRERYKKNATRLDVKIAEIVDQKKPALGEKGQYGYVRKPEEKPKRTRKKRSGNEMDLDSPIAGPSMHALDAYSVPMPVPLPVPLPALTGVIGSVGGPNDAFNAVVYPGPAPMFQQISVPATGHMDAATARSQAREEEMEDEDEWQIREGNAPPPVWAKRRLDEEGGPNKRARSSPPEVAAGTSAPLHPIDQAVQDIAREFRFTTEEVQEYYDKCGDPERTRNRFKKMRDTLNALRDDFDEPIAVAPAPAPSTVPAPIPPVI</sequence>
<dbReference type="FunFam" id="3.30.43.10:FF:000011">
    <property type="entry name" value="D-lactate dehydrogenase (Cytochrome)"/>
    <property type="match status" value="1"/>
</dbReference>
<dbReference type="InterPro" id="IPR016167">
    <property type="entry name" value="FAD-bd_PCMH_sub1"/>
</dbReference>
<dbReference type="FunFam" id="3.30.70.2190:FF:000001">
    <property type="entry name" value="D-2-hydroxyglutarate dehydrogenase mitochondrial"/>
    <property type="match status" value="1"/>
</dbReference>
<gene>
    <name evidence="8" type="primary">A0ST43</name>
</gene>
<dbReference type="Gene3D" id="1.10.45.10">
    <property type="entry name" value="Vanillyl-alcohol Oxidase, Chain A, domain 4"/>
    <property type="match status" value="1"/>
</dbReference>
<evidence type="ECO:0000313" key="8">
    <source>
        <dbReference type="EMBL" id="VWO96746.1"/>
    </source>
</evidence>
<comment type="similarity">
    <text evidence="2">Belongs to the FAD-binding oxidoreductase/transferase type 4 family.</text>
</comment>
<dbReference type="GO" id="GO:0071949">
    <property type="term" value="F:FAD binding"/>
    <property type="evidence" value="ECO:0007669"/>
    <property type="project" value="InterPro"/>
</dbReference>
<dbReference type="AlphaFoldDB" id="A0A5K1JXV0"/>
<dbReference type="SUPFAM" id="SSF56176">
    <property type="entry name" value="FAD-binding/transporter-associated domain-like"/>
    <property type="match status" value="1"/>
</dbReference>
<dbReference type="GO" id="GO:0004497">
    <property type="term" value="F:monooxygenase activity"/>
    <property type="evidence" value="ECO:0007669"/>
    <property type="project" value="UniProtKB-KW"/>
</dbReference>
<evidence type="ECO:0000256" key="2">
    <source>
        <dbReference type="ARBA" id="ARBA00008000"/>
    </source>
</evidence>
<dbReference type="PANTHER" id="PTHR43716">
    <property type="entry name" value="D-2-HYDROXYGLUTARATE DEHYDROGENASE, MITOCHONDRIAL"/>
    <property type="match status" value="1"/>
</dbReference>
<dbReference type="Gene3D" id="1.10.10.60">
    <property type="entry name" value="Homeodomain-like"/>
    <property type="match status" value="1"/>
</dbReference>
<dbReference type="EMBL" id="LR725883">
    <property type="protein sequence ID" value="VWO96746.1"/>
    <property type="molecule type" value="Genomic_DNA"/>
</dbReference>
<dbReference type="InterPro" id="IPR016169">
    <property type="entry name" value="FAD-bd_PCMH_sub2"/>
</dbReference>
<dbReference type="PROSITE" id="PS51387">
    <property type="entry name" value="FAD_PCMH"/>
    <property type="match status" value="1"/>
</dbReference>
<evidence type="ECO:0000256" key="6">
    <source>
        <dbReference type="SAM" id="MobiDB-lite"/>
    </source>
</evidence>
<evidence type="ECO:0000256" key="1">
    <source>
        <dbReference type="ARBA" id="ARBA00001974"/>
    </source>
</evidence>